<evidence type="ECO:0000256" key="3">
    <source>
        <dbReference type="ARBA" id="ARBA00022737"/>
    </source>
</evidence>
<name>A0A3P7ICT8_STRVU</name>
<keyword evidence="4" id="KW-0378">Hydrolase</keyword>
<feature type="non-terminal residue" evidence="8">
    <location>
        <position position="277"/>
    </location>
</feature>
<keyword evidence="9" id="KW-1185">Reference proteome</keyword>
<dbReference type="PANTHER" id="PTHR12544:SF7">
    <property type="entry name" value="GLUTAMINASE 2-RELATED"/>
    <property type="match status" value="1"/>
</dbReference>
<dbReference type="Pfam" id="PF17959">
    <property type="entry name" value="EF-hand_14"/>
    <property type="match status" value="1"/>
</dbReference>
<dbReference type="PANTHER" id="PTHR12544">
    <property type="entry name" value="GLUTAMINASE"/>
    <property type="match status" value="1"/>
</dbReference>
<keyword evidence="5" id="KW-0040">ANK repeat</keyword>
<gene>
    <name evidence="8" type="ORF">SVUK_LOCUS2344</name>
</gene>
<evidence type="ECO:0000256" key="1">
    <source>
        <dbReference type="ARBA" id="ARBA00011076"/>
    </source>
</evidence>
<evidence type="ECO:0000313" key="9">
    <source>
        <dbReference type="Proteomes" id="UP000270094"/>
    </source>
</evidence>
<sequence>MDRHRILQKIPSEKTLENLSGMLQRPVSMTSLRQTLHNLSNPYEKESTRGLEDAIFDLFKIPGKNEASIGRLLTVLKSFGLRVDDPRLRPMMRRLKQIEKQEEAKMKEATEPKHWKLGRDQFKECIAYSVDLIAQALRNNLVIPSWHTFIDQIRVIYQECGEISDGSVATYIPQLARQSPHFWGVSICTVDGQRVRLLNFCKINLGDKRLLGTLQASFGDAKSPFCVQSVSKAFNYAIAASDLGKLYGLKYQNQLTLLPSERYGNDDHKLKIRLLSR</sequence>
<keyword evidence="3" id="KW-0677">Repeat</keyword>
<evidence type="ECO:0000259" key="7">
    <source>
        <dbReference type="Pfam" id="PF17959"/>
    </source>
</evidence>
<dbReference type="OrthoDB" id="9995210at2759"/>
<dbReference type="InterPro" id="IPR015868">
    <property type="entry name" value="Glutaminase"/>
</dbReference>
<dbReference type="SUPFAM" id="SSF56601">
    <property type="entry name" value="beta-lactamase/transpeptidase-like"/>
    <property type="match status" value="1"/>
</dbReference>
<dbReference type="GO" id="GO:0006537">
    <property type="term" value="P:glutamate biosynthetic process"/>
    <property type="evidence" value="ECO:0007669"/>
    <property type="project" value="TreeGrafter"/>
</dbReference>
<protein>
    <recommendedName>
        <fullName evidence="2">glutaminase</fullName>
        <ecNumber evidence="2">3.5.1.2</ecNumber>
    </recommendedName>
</protein>
<dbReference type="EMBL" id="UYYB01005259">
    <property type="protein sequence ID" value="VDM67346.1"/>
    <property type="molecule type" value="Genomic_DNA"/>
</dbReference>
<organism evidence="8 9">
    <name type="scientific">Strongylus vulgaris</name>
    <name type="common">Blood worm</name>
    <dbReference type="NCBI Taxonomy" id="40348"/>
    <lineage>
        <taxon>Eukaryota</taxon>
        <taxon>Metazoa</taxon>
        <taxon>Ecdysozoa</taxon>
        <taxon>Nematoda</taxon>
        <taxon>Chromadorea</taxon>
        <taxon>Rhabditida</taxon>
        <taxon>Rhabditina</taxon>
        <taxon>Rhabditomorpha</taxon>
        <taxon>Strongyloidea</taxon>
        <taxon>Strongylidae</taxon>
        <taxon>Strongylus</taxon>
    </lineage>
</organism>
<evidence type="ECO:0000256" key="4">
    <source>
        <dbReference type="ARBA" id="ARBA00022801"/>
    </source>
</evidence>
<proteinExistence type="inferred from homology"/>
<dbReference type="GO" id="GO:0004359">
    <property type="term" value="F:glutaminase activity"/>
    <property type="evidence" value="ECO:0007669"/>
    <property type="project" value="UniProtKB-EC"/>
</dbReference>
<dbReference type="Gene3D" id="1.10.238.210">
    <property type="match status" value="1"/>
</dbReference>
<dbReference type="GO" id="GO:0006543">
    <property type="term" value="P:L-glutamine catabolic process"/>
    <property type="evidence" value="ECO:0007669"/>
    <property type="project" value="TreeGrafter"/>
</dbReference>
<evidence type="ECO:0000256" key="5">
    <source>
        <dbReference type="ARBA" id="ARBA00023043"/>
    </source>
</evidence>
<dbReference type="InterPro" id="IPR012338">
    <property type="entry name" value="Beta-lactam/transpept-like"/>
</dbReference>
<comment type="catalytic activity">
    <reaction evidence="6">
        <text>L-glutamine + H2O = L-glutamate + NH4(+)</text>
        <dbReference type="Rhea" id="RHEA:15889"/>
        <dbReference type="ChEBI" id="CHEBI:15377"/>
        <dbReference type="ChEBI" id="CHEBI:28938"/>
        <dbReference type="ChEBI" id="CHEBI:29985"/>
        <dbReference type="ChEBI" id="CHEBI:58359"/>
        <dbReference type="EC" id="3.5.1.2"/>
    </reaction>
</comment>
<dbReference type="InterPro" id="IPR041541">
    <property type="entry name" value="Glutaminase_EF-hand"/>
</dbReference>
<accession>A0A3P7ICT8</accession>
<evidence type="ECO:0000256" key="2">
    <source>
        <dbReference type="ARBA" id="ARBA00012918"/>
    </source>
</evidence>
<reference evidence="8 9" key="1">
    <citation type="submission" date="2018-11" db="EMBL/GenBank/DDBJ databases">
        <authorList>
            <consortium name="Pathogen Informatics"/>
        </authorList>
    </citation>
    <scope>NUCLEOTIDE SEQUENCE [LARGE SCALE GENOMIC DNA]</scope>
</reference>
<dbReference type="AlphaFoldDB" id="A0A3P7ICT8"/>
<evidence type="ECO:0000313" key="8">
    <source>
        <dbReference type="EMBL" id="VDM67346.1"/>
    </source>
</evidence>
<dbReference type="EC" id="3.5.1.2" evidence="2"/>
<dbReference type="Proteomes" id="UP000270094">
    <property type="component" value="Unassembled WGS sequence"/>
</dbReference>
<feature type="domain" description="Glutaminase EF-hand" evidence="7">
    <location>
        <begin position="52"/>
        <end position="144"/>
    </location>
</feature>
<evidence type="ECO:0000256" key="6">
    <source>
        <dbReference type="ARBA" id="ARBA00049534"/>
    </source>
</evidence>
<comment type="similarity">
    <text evidence="1">Belongs to the glutaminase family.</text>
</comment>
<dbReference type="Gene3D" id="3.40.710.10">
    <property type="entry name" value="DD-peptidase/beta-lactamase superfamily"/>
    <property type="match status" value="1"/>
</dbReference>